<dbReference type="RefSeq" id="WP_135201373.1">
    <property type="nucleotide sequence ID" value="NZ_SPVG01000090.1"/>
</dbReference>
<protein>
    <recommendedName>
        <fullName evidence="4">PEP-CTERM sorting domain-containing protein</fullName>
    </recommendedName>
</protein>
<gene>
    <name evidence="2" type="ORF">E4L98_09840</name>
</gene>
<dbReference type="Proteomes" id="UP000297729">
    <property type="component" value="Unassembled WGS sequence"/>
</dbReference>
<dbReference type="OrthoDB" id="8755238at2"/>
<evidence type="ECO:0000313" key="3">
    <source>
        <dbReference type="Proteomes" id="UP000297729"/>
    </source>
</evidence>
<proteinExistence type="predicted"/>
<reference evidence="2 3" key="1">
    <citation type="submission" date="2019-03" db="EMBL/GenBank/DDBJ databases">
        <title>Draft Genome Sequence of Duganella callidus sp. nov., a Novel Duganella Species Isolated from Cultivated Soil.</title>
        <authorList>
            <person name="Raths R."/>
            <person name="Peta V."/>
            <person name="Bucking H."/>
        </authorList>
    </citation>
    <scope>NUCLEOTIDE SEQUENCE [LARGE SCALE GENOMIC DNA]</scope>
    <source>
        <strain evidence="2 3">DN04</strain>
    </source>
</reference>
<organism evidence="2 3">
    <name type="scientific">Duganella callida</name>
    <dbReference type="NCBI Taxonomy" id="2561932"/>
    <lineage>
        <taxon>Bacteria</taxon>
        <taxon>Pseudomonadati</taxon>
        <taxon>Pseudomonadota</taxon>
        <taxon>Betaproteobacteria</taxon>
        <taxon>Burkholderiales</taxon>
        <taxon>Oxalobacteraceae</taxon>
        <taxon>Telluria group</taxon>
        <taxon>Duganella</taxon>
    </lineage>
</organism>
<keyword evidence="3" id="KW-1185">Reference proteome</keyword>
<evidence type="ECO:0000256" key="1">
    <source>
        <dbReference type="SAM" id="SignalP"/>
    </source>
</evidence>
<keyword evidence="1" id="KW-0732">Signal</keyword>
<name>A0A4Y9SPB3_9BURK</name>
<accession>A0A4Y9SPB3</accession>
<evidence type="ECO:0008006" key="4">
    <source>
        <dbReference type="Google" id="ProtNLM"/>
    </source>
</evidence>
<feature type="non-terminal residue" evidence="2">
    <location>
        <position position="222"/>
    </location>
</feature>
<comment type="caution">
    <text evidence="2">The sequence shown here is derived from an EMBL/GenBank/DDBJ whole genome shotgun (WGS) entry which is preliminary data.</text>
</comment>
<dbReference type="AlphaFoldDB" id="A0A4Y9SPB3"/>
<sequence length="222" mass="22919">MFKSQSGVRKWVAGAVLAMTAMAAASAQETVTVLEQLNGYVGSGGHSDEAAPLNNTFTGSENGARFNSWGAFFIPAGQYSKATLSLTPGSYGSLGPAVIEMFDVSAPLSTFDNNFNPGVAVFNDLGSGHSYGSATFYDQPLTLTLNANALTDINAASGAWFLIGFTNQTTNALPVFEGEGSGIYISGVGRGATQFQLDLTPAAAVPEPSQWLALSSGLLLLG</sequence>
<dbReference type="EMBL" id="SPVG01000090">
    <property type="protein sequence ID" value="TFW25299.1"/>
    <property type="molecule type" value="Genomic_DNA"/>
</dbReference>
<feature type="signal peptide" evidence="1">
    <location>
        <begin position="1"/>
        <end position="27"/>
    </location>
</feature>
<evidence type="ECO:0000313" key="2">
    <source>
        <dbReference type="EMBL" id="TFW25299.1"/>
    </source>
</evidence>
<feature type="chain" id="PRO_5021434853" description="PEP-CTERM sorting domain-containing protein" evidence="1">
    <location>
        <begin position="28"/>
        <end position="222"/>
    </location>
</feature>